<dbReference type="AlphaFoldDB" id="A0ABD3B1B7"/>
<dbReference type="Proteomes" id="UP001630127">
    <property type="component" value="Unassembled WGS sequence"/>
</dbReference>
<accession>A0ABD3B1B7</accession>
<comment type="caution">
    <text evidence="1">The sequence shown here is derived from an EMBL/GenBank/DDBJ whole genome shotgun (WGS) entry which is preliminary data.</text>
</comment>
<gene>
    <name evidence="1" type="ORF">ACH5RR_000703</name>
</gene>
<name>A0ABD3B1B7_9GENT</name>
<reference evidence="1 2" key="1">
    <citation type="submission" date="2024-11" db="EMBL/GenBank/DDBJ databases">
        <title>A near-complete genome assembly of Cinchona calisaya.</title>
        <authorList>
            <person name="Lian D.C."/>
            <person name="Zhao X.W."/>
            <person name="Wei L."/>
        </authorList>
    </citation>
    <scope>NUCLEOTIDE SEQUENCE [LARGE SCALE GENOMIC DNA]</scope>
    <source>
        <tissue evidence="1">Nenye</tissue>
    </source>
</reference>
<proteinExistence type="predicted"/>
<dbReference type="EMBL" id="JBJUIK010000001">
    <property type="protein sequence ID" value="KAL3537337.1"/>
    <property type="molecule type" value="Genomic_DNA"/>
</dbReference>
<protein>
    <submittedName>
        <fullName evidence="1">Uncharacterized protein</fullName>
    </submittedName>
</protein>
<keyword evidence="2" id="KW-1185">Reference proteome</keyword>
<evidence type="ECO:0000313" key="2">
    <source>
        <dbReference type="Proteomes" id="UP001630127"/>
    </source>
</evidence>
<organism evidence="1 2">
    <name type="scientific">Cinchona calisaya</name>
    <dbReference type="NCBI Taxonomy" id="153742"/>
    <lineage>
        <taxon>Eukaryota</taxon>
        <taxon>Viridiplantae</taxon>
        <taxon>Streptophyta</taxon>
        <taxon>Embryophyta</taxon>
        <taxon>Tracheophyta</taxon>
        <taxon>Spermatophyta</taxon>
        <taxon>Magnoliopsida</taxon>
        <taxon>eudicotyledons</taxon>
        <taxon>Gunneridae</taxon>
        <taxon>Pentapetalae</taxon>
        <taxon>asterids</taxon>
        <taxon>lamiids</taxon>
        <taxon>Gentianales</taxon>
        <taxon>Rubiaceae</taxon>
        <taxon>Cinchonoideae</taxon>
        <taxon>Cinchoneae</taxon>
        <taxon>Cinchona</taxon>
    </lineage>
</organism>
<sequence>MIGALEDFDTSLLCLSDLEEEELPLLLLPALSDEYSDLDDEGKKHFKIHENKAINVKYYIAVVLHNMLFVDLKDSIFEGFSNLIYGLRESSIAIPTN</sequence>
<evidence type="ECO:0000313" key="1">
    <source>
        <dbReference type="EMBL" id="KAL3537337.1"/>
    </source>
</evidence>